<dbReference type="AlphaFoldDB" id="A0A917BQ25"/>
<dbReference type="CDD" id="cd01949">
    <property type="entry name" value="GGDEF"/>
    <property type="match status" value="1"/>
</dbReference>
<reference evidence="4" key="2">
    <citation type="submission" date="2020-09" db="EMBL/GenBank/DDBJ databases">
        <authorList>
            <person name="Sun Q."/>
            <person name="Sedlacek I."/>
        </authorList>
    </citation>
    <scope>NUCLEOTIDE SEQUENCE</scope>
    <source>
        <strain evidence="4">CCM 7897</strain>
    </source>
</reference>
<dbReference type="InterPro" id="IPR029787">
    <property type="entry name" value="Nucleotide_cyclase"/>
</dbReference>
<comment type="catalytic activity">
    <reaction evidence="2">
        <text>2 GTP = 3',3'-c-di-GMP + 2 diphosphate</text>
        <dbReference type="Rhea" id="RHEA:24898"/>
        <dbReference type="ChEBI" id="CHEBI:33019"/>
        <dbReference type="ChEBI" id="CHEBI:37565"/>
        <dbReference type="ChEBI" id="CHEBI:58805"/>
        <dbReference type="EC" id="2.7.7.65"/>
    </reaction>
</comment>
<dbReference type="InterPro" id="IPR050469">
    <property type="entry name" value="Diguanylate_Cyclase"/>
</dbReference>
<proteinExistence type="predicted"/>
<evidence type="ECO:0000313" key="5">
    <source>
        <dbReference type="Proteomes" id="UP000606044"/>
    </source>
</evidence>
<evidence type="ECO:0000259" key="3">
    <source>
        <dbReference type="PROSITE" id="PS50887"/>
    </source>
</evidence>
<dbReference type="EMBL" id="BMCT01000001">
    <property type="protein sequence ID" value="GGF52927.1"/>
    <property type="molecule type" value="Genomic_DNA"/>
</dbReference>
<dbReference type="GO" id="GO:0052621">
    <property type="term" value="F:diguanylate cyclase activity"/>
    <property type="evidence" value="ECO:0007669"/>
    <property type="project" value="UniProtKB-EC"/>
</dbReference>
<gene>
    <name evidence="4" type="ORF">GCM10007301_10510</name>
</gene>
<feature type="domain" description="GGDEF" evidence="3">
    <location>
        <begin position="169"/>
        <end position="301"/>
    </location>
</feature>
<organism evidence="4 5">
    <name type="scientific">Azorhizobium oxalatiphilum</name>
    <dbReference type="NCBI Taxonomy" id="980631"/>
    <lineage>
        <taxon>Bacteria</taxon>
        <taxon>Pseudomonadati</taxon>
        <taxon>Pseudomonadota</taxon>
        <taxon>Alphaproteobacteria</taxon>
        <taxon>Hyphomicrobiales</taxon>
        <taxon>Xanthobacteraceae</taxon>
        <taxon>Azorhizobium</taxon>
    </lineage>
</organism>
<dbReference type="RefSeq" id="WP_188576021.1">
    <property type="nucleotide sequence ID" value="NZ_BMCT01000001.1"/>
</dbReference>
<dbReference type="Pfam" id="PF00990">
    <property type="entry name" value="GGDEF"/>
    <property type="match status" value="1"/>
</dbReference>
<comment type="caution">
    <text evidence="4">The sequence shown here is derived from an EMBL/GenBank/DDBJ whole genome shotgun (WGS) entry which is preliminary data.</text>
</comment>
<accession>A0A917BQ25</accession>
<reference evidence="4" key="1">
    <citation type="journal article" date="2014" name="Int. J. Syst. Evol. Microbiol.">
        <title>Complete genome sequence of Corynebacterium casei LMG S-19264T (=DSM 44701T), isolated from a smear-ripened cheese.</title>
        <authorList>
            <consortium name="US DOE Joint Genome Institute (JGI-PGF)"/>
            <person name="Walter F."/>
            <person name="Albersmeier A."/>
            <person name="Kalinowski J."/>
            <person name="Ruckert C."/>
        </authorList>
    </citation>
    <scope>NUCLEOTIDE SEQUENCE</scope>
    <source>
        <strain evidence="4">CCM 7897</strain>
    </source>
</reference>
<evidence type="ECO:0000313" key="4">
    <source>
        <dbReference type="EMBL" id="GGF52927.1"/>
    </source>
</evidence>
<dbReference type="SMART" id="SM00267">
    <property type="entry name" value="GGDEF"/>
    <property type="match status" value="1"/>
</dbReference>
<dbReference type="Proteomes" id="UP000606044">
    <property type="component" value="Unassembled WGS sequence"/>
</dbReference>
<dbReference type="EC" id="2.7.7.65" evidence="1"/>
<evidence type="ECO:0000256" key="2">
    <source>
        <dbReference type="ARBA" id="ARBA00034247"/>
    </source>
</evidence>
<dbReference type="PROSITE" id="PS50887">
    <property type="entry name" value="GGDEF"/>
    <property type="match status" value="1"/>
</dbReference>
<protein>
    <recommendedName>
        <fullName evidence="1">diguanylate cyclase</fullName>
        <ecNumber evidence="1">2.7.7.65</ecNumber>
    </recommendedName>
</protein>
<evidence type="ECO:0000256" key="1">
    <source>
        <dbReference type="ARBA" id="ARBA00012528"/>
    </source>
</evidence>
<dbReference type="InterPro" id="IPR000160">
    <property type="entry name" value="GGDEF_dom"/>
</dbReference>
<dbReference type="PANTHER" id="PTHR45138:SF9">
    <property type="entry name" value="DIGUANYLATE CYCLASE DGCM-RELATED"/>
    <property type="match status" value="1"/>
</dbReference>
<dbReference type="SUPFAM" id="SSF55073">
    <property type="entry name" value="Nucleotide cyclase"/>
    <property type="match status" value="1"/>
</dbReference>
<dbReference type="Gene3D" id="3.30.70.270">
    <property type="match status" value="1"/>
</dbReference>
<keyword evidence="5" id="KW-1185">Reference proteome</keyword>
<dbReference type="NCBIfam" id="TIGR00254">
    <property type="entry name" value="GGDEF"/>
    <property type="match status" value="1"/>
</dbReference>
<dbReference type="PANTHER" id="PTHR45138">
    <property type="entry name" value="REGULATORY COMPONENTS OF SENSORY TRANSDUCTION SYSTEM"/>
    <property type="match status" value="1"/>
</dbReference>
<dbReference type="InterPro" id="IPR043128">
    <property type="entry name" value="Rev_trsase/Diguanyl_cyclase"/>
</dbReference>
<sequence>MDPLSSKLLDLYEESPVLMAAYDGTDRLRAANAAFRAAFFLERGETPTWAELMRRNFPLGRGTVIRATDFEGWLLSTVSRRGKTRFRAFETDLHDGRWLWMTETVDEEGWMLCIASDITSMRAGQRQVRQDRDLAIRASHTDELTGLANRRFVIARIEEMLARPGPDGGLGSLAVLDLDHFKHINDRYGHHVGDRILRDLAVRIHRLVGRVETFGRVGGEEFLLVLPGVGLEAAGVRVEHMLDAIRATRPIAEHPELAYTFSAGVAPGLDGDTAESLYARADEALYTAKIAGRNCVHLAGLGPLRSLTEA</sequence>
<name>A0A917BQ25_9HYPH</name>